<dbReference type="EMBL" id="JACJTC010000016">
    <property type="protein sequence ID" value="MBD2613889.1"/>
    <property type="molecule type" value="Genomic_DNA"/>
</dbReference>
<gene>
    <name evidence="1" type="ORF">H6G94_21865</name>
</gene>
<reference evidence="1 2" key="1">
    <citation type="journal article" date="2020" name="ISME J.">
        <title>Comparative genomics reveals insights into cyanobacterial evolution and habitat adaptation.</title>
        <authorList>
            <person name="Chen M.Y."/>
            <person name="Teng W.K."/>
            <person name="Zhao L."/>
            <person name="Hu C.X."/>
            <person name="Zhou Y.K."/>
            <person name="Han B.P."/>
            <person name="Song L.R."/>
            <person name="Shu W.S."/>
        </authorList>
    </citation>
    <scope>NUCLEOTIDE SEQUENCE [LARGE SCALE GENOMIC DNA]</scope>
    <source>
        <strain evidence="1 2">FACHB-252</strain>
    </source>
</reference>
<comment type="caution">
    <text evidence="1">The sequence shown here is derived from an EMBL/GenBank/DDBJ whole genome shotgun (WGS) entry which is preliminary data.</text>
</comment>
<keyword evidence="2" id="KW-1185">Reference proteome</keyword>
<dbReference type="RefSeq" id="WP_190951046.1">
    <property type="nucleotide sequence ID" value="NZ_JACJTC010000016.1"/>
</dbReference>
<dbReference type="Proteomes" id="UP000606396">
    <property type="component" value="Unassembled WGS sequence"/>
</dbReference>
<organism evidence="1 2">
    <name type="scientific">Nostoc punctiforme FACHB-252</name>
    <dbReference type="NCBI Taxonomy" id="1357509"/>
    <lineage>
        <taxon>Bacteria</taxon>
        <taxon>Bacillati</taxon>
        <taxon>Cyanobacteriota</taxon>
        <taxon>Cyanophyceae</taxon>
        <taxon>Nostocales</taxon>
        <taxon>Nostocaceae</taxon>
        <taxon>Nostoc</taxon>
    </lineage>
</organism>
<protein>
    <submittedName>
        <fullName evidence="1">Uncharacterized protein</fullName>
    </submittedName>
</protein>
<evidence type="ECO:0000313" key="2">
    <source>
        <dbReference type="Proteomes" id="UP000606396"/>
    </source>
</evidence>
<sequence length="233" mass="26453">MSDKVWKAQEIPQLCPHDIASEAEVHVKAINNKIDRIIFLVQRLSSSDTSIPTNFNTTVLRSSQLEVEIYTESIATNLHSLADVLAHVINVIVLKPLQTAPDCLNSRQISIHNVKNKLSSLRSLDSVRDQYIAEIVREIDKLIDSSEFRYIAAFVNTIKHRSLLDTEFTLTIQSGSLMDIGYRLDPFDYEGNCFPQTQCRVVAMDYREKVIDLVFDVGNSINNYCRAVFLMSV</sequence>
<name>A0ABR8HF01_NOSPU</name>
<evidence type="ECO:0000313" key="1">
    <source>
        <dbReference type="EMBL" id="MBD2613889.1"/>
    </source>
</evidence>
<proteinExistence type="predicted"/>
<accession>A0ABR8HF01</accession>